<dbReference type="PROSITE" id="PS00330">
    <property type="entry name" value="HEMOLYSIN_CALCIUM"/>
    <property type="match status" value="1"/>
</dbReference>
<dbReference type="InterPro" id="IPR018511">
    <property type="entry name" value="Hemolysin-typ_Ca-bd_CS"/>
</dbReference>
<organism evidence="3 4">
    <name type="scientific">Waterburya agarophytonicola KI4</name>
    <dbReference type="NCBI Taxonomy" id="2874699"/>
    <lineage>
        <taxon>Bacteria</taxon>
        <taxon>Bacillati</taxon>
        <taxon>Cyanobacteriota</taxon>
        <taxon>Cyanophyceae</taxon>
        <taxon>Pleurocapsales</taxon>
        <taxon>Hyellaceae</taxon>
        <taxon>Waterburya</taxon>
        <taxon>Waterburya agarophytonicola</taxon>
    </lineage>
</organism>
<feature type="domain" description="DUF642" evidence="2">
    <location>
        <begin position="895"/>
        <end position="1017"/>
    </location>
</feature>
<evidence type="ECO:0000313" key="4">
    <source>
        <dbReference type="Proteomes" id="UP000729733"/>
    </source>
</evidence>
<dbReference type="Pfam" id="PF04862">
    <property type="entry name" value="DUF642"/>
    <property type="match status" value="1"/>
</dbReference>
<dbReference type="GO" id="GO:0005509">
    <property type="term" value="F:calcium ion binding"/>
    <property type="evidence" value="ECO:0007669"/>
    <property type="project" value="InterPro"/>
</dbReference>
<dbReference type="GO" id="GO:0016810">
    <property type="term" value="F:hydrolase activity, acting on carbon-nitrogen (but not peptide) bonds"/>
    <property type="evidence" value="ECO:0007669"/>
    <property type="project" value="InterPro"/>
</dbReference>
<dbReference type="Gene3D" id="3.40.50.880">
    <property type="match status" value="1"/>
</dbReference>
<dbReference type="Proteomes" id="UP000729733">
    <property type="component" value="Unassembled WGS sequence"/>
</dbReference>
<accession>A0A964BVR4</accession>
<dbReference type="InterPro" id="IPR029062">
    <property type="entry name" value="Class_I_gatase-like"/>
</dbReference>
<evidence type="ECO:0000313" key="3">
    <source>
        <dbReference type="EMBL" id="MCC0179168.1"/>
    </source>
</evidence>
<dbReference type="InterPro" id="IPR001343">
    <property type="entry name" value="Hemolysn_Ca-bd"/>
</dbReference>
<gene>
    <name evidence="3" type="ORF">I4641_19570</name>
</gene>
<dbReference type="GO" id="GO:0005975">
    <property type="term" value="P:carbohydrate metabolic process"/>
    <property type="evidence" value="ECO:0007669"/>
    <property type="project" value="InterPro"/>
</dbReference>
<dbReference type="Gene3D" id="2.150.10.10">
    <property type="entry name" value="Serralysin-like metalloprotease, C-terminal"/>
    <property type="match status" value="1"/>
</dbReference>
<dbReference type="Gene3D" id="3.20.20.370">
    <property type="entry name" value="Glycoside hydrolase/deacetylase"/>
    <property type="match status" value="1"/>
</dbReference>
<dbReference type="InterPro" id="IPR011330">
    <property type="entry name" value="Glyco_hydro/deAcase_b/a-brl"/>
</dbReference>
<keyword evidence="4" id="KW-1185">Reference proteome</keyword>
<evidence type="ECO:0000259" key="1">
    <source>
        <dbReference type="Pfam" id="PF01522"/>
    </source>
</evidence>
<sequence length="1175" mass="127272">MTNNNITIDGNLSDWTTNERLDFLPGTGQLGYEVYGKLQGDNYIFAIQSDGTAIGANTTVWLNTDRDSNTGYQVFGSTVGAEYNVNFLSDNTPHLYTGAAGENWVSSGLNYSYSNNQQIVEFAVPISLLGNNPQSIDVVLDVNNQVFLPGDFGAQNYTVFADKNLPARTDNSKKVGIIFSQTTADQFFGLPDVATNQTAYSQLFMSVQEEVMMSGIPFDLLTEEDLKDINNLVNYDTLIFPSIRNVPQADVQQIQDTLTDAVYKYNIGIVAAGDFMTNSETGDLLAGDPYFRMKSLLGLQPETFGNGNVSLTAGDTTQPVVQGYNAGEVIREYQNPIGYAAYSSYANETADVLVNQTVNGQTYNAVVATETGGRNVHFATTSYLGDNNLAWEAVRWSVNDNQPTVSLSMTRNESLFLSRNDMDLSAEYDSVNPEDGSAGVYDRLLPIVDQWKTDFNFVGSYYINVGDDRANGLYTDWNLSRAYYEALLIEGNEIGTHSYTHLDDATIYSTPNNTNFATPAQIEFEFNQSQQVIEQQLGINVTGAAVPGAPELIPTSQAIIQYFDYLSGGATTVGAGYPGAFGFLTPEQDSVYFAPNLWFDFTLIGFGIPVADGNGGFVAQPLTAQEAEVEWVRQYNEVTSHSNKPIVLLPWHDYGPTNFDNNGYTESLFTSIIREAYEDGAEFVTLDDASQRIKAFEQSQLFVETSGNTITAEVVANNVGDFALDLDGNQTIQSVDNWYAYDENSVFLPKNGGQFTINLGATPDNVTRITELPMRAELDSLSGDGTSLDYTFFGEGKVVVEVANLNQASVIGADRLRVNGSTVEMTFDRINQHNAKILAASAGNDLIEGSTGQDILVGGGGNDVIYGEQQIGQPTTIFTTGFESAPNTNGFISTPLDGWNSSYGVIEYRTGGSAEGSNHIELNEDPIDFYADAGQIYRDINTEAGKFYQLTFQYSPRPGYNADVNAIAVRVDGITLTNLAENGLGNSAYNWRTYTVGFTGDGSTQRLEFASTGTPVNYGRGGHVDDIELLAYDANPNVGGSDTLKGGAGNDILNGVNSRGLTPGAGQVDFLNGGTGQDTFVLGDRDAVYYSYGVTTGLLDLAVIEDFNLNEDIIQLKGSASNYSLRSFGSGTVLGSNTLVGSGVGILSSSREIIGFVQDANLSELNLNSTNFRYV</sequence>
<dbReference type="Pfam" id="PF01522">
    <property type="entry name" value="Polysacc_deac_1"/>
    <property type="match status" value="1"/>
</dbReference>
<comment type="caution">
    <text evidence="3">The sequence shown here is derived from an EMBL/GenBank/DDBJ whole genome shotgun (WGS) entry which is preliminary data.</text>
</comment>
<dbReference type="InterPro" id="IPR006946">
    <property type="entry name" value="DGR2-like_dom"/>
</dbReference>
<dbReference type="SUPFAM" id="SSF51120">
    <property type="entry name" value="beta-Roll"/>
    <property type="match status" value="2"/>
</dbReference>
<evidence type="ECO:0000259" key="2">
    <source>
        <dbReference type="Pfam" id="PF04862"/>
    </source>
</evidence>
<protein>
    <submittedName>
        <fullName evidence="3">DUF642 domain-containing protein</fullName>
    </submittedName>
</protein>
<dbReference type="InterPro" id="IPR002509">
    <property type="entry name" value="NODB_dom"/>
</dbReference>
<reference evidence="3" key="1">
    <citation type="journal article" date="2021" name="Antonie Van Leeuwenhoek">
        <title>Draft genome and description of Waterburya agarophytonicola gen. nov. sp. nov. (Pleurocapsales, Cyanobacteria): a seaweed symbiont.</title>
        <authorList>
            <person name="Bonthond G."/>
            <person name="Shalygin S."/>
            <person name="Bayer T."/>
            <person name="Weinberger F."/>
        </authorList>
    </citation>
    <scope>NUCLEOTIDE SEQUENCE</scope>
    <source>
        <strain evidence="3">KI4</strain>
    </source>
</reference>
<dbReference type="PRINTS" id="PR00313">
    <property type="entry name" value="CABNDNGRPT"/>
</dbReference>
<feature type="domain" description="NodB homology" evidence="1">
    <location>
        <begin position="436"/>
        <end position="548"/>
    </location>
</feature>
<name>A0A964BVR4_9CYAN</name>
<dbReference type="InterPro" id="IPR011049">
    <property type="entry name" value="Serralysin-like_metalloprot_C"/>
</dbReference>
<dbReference type="Pfam" id="PF00353">
    <property type="entry name" value="HemolysinCabind"/>
    <property type="match status" value="2"/>
</dbReference>
<dbReference type="AlphaFoldDB" id="A0A964BVR4"/>
<dbReference type="SUPFAM" id="SSF88713">
    <property type="entry name" value="Glycoside hydrolase/deacetylase"/>
    <property type="match status" value="1"/>
</dbReference>
<dbReference type="EMBL" id="JADWDC010000070">
    <property type="protein sequence ID" value="MCC0179168.1"/>
    <property type="molecule type" value="Genomic_DNA"/>
</dbReference>
<proteinExistence type="predicted"/>
<dbReference type="RefSeq" id="WP_229642269.1">
    <property type="nucleotide sequence ID" value="NZ_JADWDC010000070.1"/>
</dbReference>